<accession>A0AAP0E9M7</accession>
<dbReference type="AlphaFoldDB" id="A0AAP0E9M7"/>
<sequence>MQTHDRSDQRRGRKPREEEEENERRRRRSDVPGRRARNLGKWHGRAKASKARTLLCC</sequence>
<protein>
    <submittedName>
        <fullName evidence="2">Uncharacterized protein</fullName>
    </submittedName>
</protein>
<evidence type="ECO:0000313" key="3">
    <source>
        <dbReference type="Proteomes" id="UP001419268"/>
    </source>
</evidence>
<gene>
    <name evidence="2" type="ORF">Scep_028278</name>
</gene>
<proteinExistence type="predicted"/>
<reference evidence="2 3" key="1">
    <citation type="submission" date="2024-01" db="EMBL/GenBank/DDBJ databases">
        <title>Genome assemblies of Stephania.</title>
        <authorList>
            <person name="Yang L."/>
        </authorList>
    </citation>
    <scope>NUCLEOTIDE SEQUENCE [LARGE SCALE GENOMIC DNA]</scope>
    <source>
        <strain evidence="2">JXDWG</strain>
        <tissue evidence="2">Leaf</tissue>
    </source>
</reference>
<evidence type="ECO:0000313" key="2">
    <source>
        <dbReference type="EMBL" id="KAK9089196.1"/>
    </source>
</evidence>
<dbReference type="Proteomes" id="UP001419268">
    <property type="component" value="Unassembled WGS sequence"/>
</dbReference>
<feature type="compositionally biased region" description="Basic residues" evidence="1">
    <location>
        <begin position="34"/>
        <end position="50"/>
    </location>
</feature>
<comment type="caution">
    <text evidence="2">The sequence shown here is derived from an EMBL/GenBank/DDBJ whole genome shotgun (WGS) entry which is preliminary data.</text>
</comment>
<name>A0AAP0E9M7_9MAGN</name>
<dbReference type="EMBL" id="JBBNAG010000012">
    <property type="protein sequence ID" value="KAK9089196.1"/>
    <property type="molecule type" value="Genomic_DNA"/>
</dbReference>
<feature type="compositionally biased region" description="Basic and acidic residues" evidence="1">
    <location>
        <begin position="1"/>
        <end position="10"/>
    </location>
</feature>
<organism evidence="2 3">
    <name type="scientific">Stephania cephalantha</name>
    <dbReference type="NCBI Taxonomy" id="152367"/>
    <lineage>
        <taxon>Eukaryota</taxon>
        <taxon>Viridiplantae</taxon>
        <taxon>Streptophyta</taxon>
        <taxon>Embryophyta</taxon>
        <taxon>Tracheophyta</taxon>
        <taxon>Spermatophyta</taxon>
        <taxon>Magnoliopsida</taxon>
        <taxon>Ranunculales</taxon>
        <taxon>Menispermaceae</taxon>
        <taxon>Menispermoideae</taxon>
        <taxon>Cissampelideae</taxon>
        <taxon>Stephania</taxon>
    </lineage>
</organism>
<keyword evidence="3" id="KW-1185">Reference proteome</keyword>
<evidence type="ECO:0000256" key="1">
    <source>
        <dbReference type="SAM" id="MobiDB-lite"/>
    </source>
</evidence>
<feature type="region of interest" description="Disordered" evidence="1">
    <location>
        <begin position="1"/>
        <end position="57"/>
    </location>
</feature>